<keyword evidence="5 9" id="KW-1133">Transmembrane helix</keyword>
<feature type="transmembrane region" description="Helical" evidence="9">
    <location>
        <begin position="188"/>
        <end position="209"/>
    </location>
</feature>
<dbReference type="GO" id="GO:0005886">
    <property type="term" value="C:plasma membrane"/>
    <property type="evidence" value="ECO:0007669"/>
    <property type="project" value="TreeGrafter"/>
</dbReference>
<feature type="compositionally biased region" description="Pro residues" evidence="8">
    <location>
        <begin position="28"/>
        <end position="44"/>
    </location>
</feature>
<protein>
    <recommendedName>
        <fullName evidence="10">POTRA domain-containing protein</fullName>
    </recommendedName>
</protein>
<dbReference type="Pfam" id="PF08478">
    <property type="entry name" value="POTRA_1"/>
    <property type="match status" value="1"/>
</dbReference>
<evidence type="ECO:0000256" key="2">
    <source>
        <dbReference type="ARBA" id="ARBA00022475"/>
    </source>
</evidence>
<dbReference type="KEGG" id="cphy:B5808_07955"/>
<dbReference type="Gene3D" id="3.10.20.310">
    <property type="entry name" value="membrane protein fhac"/>
    <property type="match status" value="1"/>
</dbReference>
<organism evidence="11 12">
    <name type="scientific">Cnuibacter physcomitrellae</name>
    <dbReference type="NCBI Taxonomy" id="1619308"/>
    <lineage>
        <taxon>Bacteria</taxon>
        <taxon>Bacillati</taxon>
        <taxon>Actinomycetota</taxon>
        <taxon>Actinomycetes</taxon>
        <taxon>Micrococcales</taxon>
        <taxon>Microbacteriaceae</taxon>
        <taxon>Cnuibacter</taxon>
    </lineage>
</organism>
<keyword evidence="3" id="KW-0132">Cell division</keyword>
<dbReference type="EMBL" id="CP020715">
    <property type="protein sequence ID" value="ARJ05149.1"/>
    <property type="molecule type" value="Genomic_DNA"/>
</dbReference>
<evidence type="ECO:0000259" key="10">
    <source>
        <dbReference type="PROSITE" id="PS51779"/>
    </source>
</evidence>
<reference evidence="11 12" key="1">
    <citation type="submission" date="2017-04" db="EMBL/GenBank/DDBJ databases">
        <authorList>
            <person name="Afonso C.L."/>
            <person name="Miller P.J."/>
            <person name="Scott M.A."/>
            <person name="Spackman E."/>
            <person name="Goraichik I."/>
            <person name="Dimitrov K.M."/>
            <person name="Suarez D.L."/>
            <person name="Swayne D.E."/>
        </authorList>
    </citation>
    <scope>NUCLEOTIDE SEQUENCE [LARGE SCALE GENOMIC DNA]</scope>
    <source>
        <strain evidence="12">XA(T)</strain>
    </source>
</reference>
<keyword evidence="2" id="KW-1003">Cell membrane</keyword>
<dbReference type="PANTHER" id="PTHR37820:SF1">
    <property type="entry name" value="CELL DIVISION PROTEIN FTSQ"/>
    <property type="match status" value="1"/>
</dbReference>
<evidence type="ECO:0000256" key="1">
    <source>
        <dbReference type="ARBA" id="ARBA00004370"/>
    </source>
</evidence>
<feature type="compositionally biased region" description="Basic and acidic residues" evidence="8">
    <location>
        <begin position="143"/>
        <end position="152"/>
    </location>
</feature>
<evidence type="ECO:0000313" key="11">
    <source>
        <dbReference type="EMBL" id="ARJ05149.1"/>
    </source>
</evidence>
<feature type="region of interest" description="Disordered" evidence="8">
    <location>
        <begin position="1"/>
        <end position="167"/>
    </location>
</feature>
<evidence type="ECO:0000256" key="8">
    <source>
        <dbReference type="SAM" id="MobiDB-lite"/>
    </source>
</evidence>
<proteinExistence type="predicted"/>
<accession>A0A1X9LPU9</accession>
<comment type="subcellular location">
    <subcellularLocation>
        <location evidence="1">Membrane</location>
    </subcellularLocation>
</comment>
<feature type="domain" description="POTRA" evidence="10">
    <location>
        <begin position="213"/>
        <end position="281"/>
    </location>
</feature>
<evidence type="ECO:0000256" key="4">
    <source>
        <dbReference type="ARBA" id="ARBA00022692"/>
    </source>
</evidence>
<dbReference type="Proteomes" id="UP000192775">
    <property type="component" value="Chromosome"/>
</dbReference>
<name>A0A1X9LPU9_9MICO</name>
<keyword evidence="4 9" id="KW-0812">Transmembrane</keyword>
<feature type="compositionally biased region" description="Polar residues" evidence="8">
    <location>
        <begin position="119"/>
        <end position="136"/>
    </location>
</feature>
<keyword evidence="6 9" id="KW-0472">Membrane</keyword>
<dbReference type="AlphaFoldDB" id="A0A1X9LPU9"/>
<sequence>MRRREPHRPPAARLAGEGRERAVRRPPGLTPPPAPPPPPTPPSSPASSTTRSATKRARSTPDASSSEAREAATTARKGRSRPADPSPPRDADEHLTEPILLDRTALRGGGRTAAPSEPARTSSEPTRSGRSNTDARGTNGRDTAGRDSDGRRSGRGSASELRRAVRARRRYERQEARRFTQWSRRRRISWLVGLGVAVGLVVVVLLAAYSPLLSVRTIEVTGTSRLDAATVEAAVSDQLGRPLALVDEGAIREELSQFPLIKSFAIEALPPSGLGIRIVERTPVAQVQTPEGWNVVDPAGVVVQSSPQQVPGYPVYDLAGTQLGGAAFTAAGTALAALPADLLAQVTNATAATPDSITFTFGAAGQRVVWGSAEQSALKTLILQRLIATQDPARAVEYDVSSPESPVIRGG</sequence>
<dbReference type="InterPro" id="IPR050487">
    <property type="entry name" value="FtsQ_DivIB"/>
</dbReference>
<keyword evidence="7" id="KW-0131">Cell cycle</keyword>
<dbReference type="GO" id="GO:0051301">
    <property type="term" value="P:cell division"/>
    <property type="evidence" value="ECO:0007669"/>
    <property type="project" value="UniProtKB-KW"/>
</dbReference>
<dbReference type="PROSITE" id="PS51779">
    <property type="entry name" value="POTRA"/>
    <property type="match status" value="1"/>
</dbReference>
<evidence type="ECO:0000256" key="6">
    <source>
        <dbReference type="ARBA" id="ARBA00023136"/>
    </source>
</evidence>
<dbReference type="InterPro" id="IPR034746">
    <property type="entry name" value="POTRA"/>
</dbReference>
<evidence type="ECO:0000256" key="3">
    <source>
        <dbReference type="ARBA" id="ARBA00022618"/>
    </source>
</evidence>
<feature type="compositionally biased region" description="Low complexity" evidence="8">
    <location>
        <begin position="60"/>
        <end position="75"/>
    </location>
</feature>
<dbReference type="InterPro" id="IPR013685">
    <property type="entry name" value="POTRA_FtsQ_type"/>
</dbReference>
<keyword evidence="12" id="KW-1185">Reference proteome</keyword>
<dbReference type="PANTHER" id="PTHR37820">
    <property type="entry name" value="CELL DIVISION PROTEIN DIVIB"/>
    <property type="match status" value="1"/>
</dbReference>
<evidence type="ECO:0000256" key="5">
    <source>
        <dbReference type="ARBA" id="ARBA00022989"/>
    </source>
</evidence>
<evidence type="ECO:0000256" key="9">
    <source>
        <dbReference type="SAM" id="Phobius"/>
    </source>
</evidence>
<gene>
    <name evidence="11" type="ORF">B5808_07955</name>
</gene>
<dbReference type="STRING" id="1619308.B5808_07955"/>
<evidence type="ECO:0000313" key="12">
    <source>
        <dbReference type="Proteomes" id="UP000192775"/>
    </source>
</evidence>
<evidence type="ECO:0000256" key="7">
    <source>
        <dbReference type="ARBA" id="ARBA00023306"/>
    </source>
</evidence>
<feature type="compositionally biased region" description="Basic and acidic residues" evidence="8">
    <location>
        <begin position="87"/>
        <end position="96"/>
    </location>
</feature>